<evidence type="ECO:0000256" key="1">
    <source>
        <dbReference type="SAM" id="MobiDB-lite"/>
    </source>
</evidence>
<dbReference type="PATRIC" id="fig|1291052.5.peg.2243"/>
<dbReference type="Proteomes" id="UP000051679">
    <property type="component" value="Unassembled WGS sequence"/>
</dbReference>
<accession>A0A0R1ZVD1</accession>
<sequence length="452" mass="51021">MLGSELKHAGQSEPNLERLIANPQCPEWVIPALVKLAERNISWGDALRVLDLPDTDGETLRQEASRFAHADPRTLIAMVVTEIATSNLTDFPTPAEYRRMRSRSAPSLVTLAMHRITWRAVQSRYEYQEYHATQSSTKPEAEAVIPEAAVAKATHGIDQTATAIRSGAFNDLAKPSQTEAKTQRKAQSPTRTKLLAPKPNPDALRIKAAIAKTPAPEPPVSTKPAPRSWFQQQTDRTAATIQAAIIQLMHAHQVFGPTDYQQAVNFDVGPQPNEVARAFGSDFWFKTQDAYIAKYGANAVPKTSTERNWRALPIEEVFKRMHDEAQTLHLSSEFAYNSRRRPELAPSTIIVRTLCQEQNLDYRQLRNRFFGQLENHFTEAPRNFATYPLEYVLTAFHDGLRETGAKNAAEYDRAYNRRRHPSLAQVERVAARNSLTARDAYHQLFQEPEFPL</sequence>
<dbReference type="EMBL" id="AYYO01000044">
    <property type="protein sequence ID" value="KRM54764.1"/>
    <property type="molecule type" value="Genomic_DNA"/>
</dbReference>
<evidence type="ECO:0000313" key="3">
    <source>
        <dbReference type="Proteomes" id="UP000051679"/>
    </source>
</evidence>
<name>A0A0R1ZVD1_9LACO</name>
<gene>
    <name evidence="2" type="ORF">FC18_GL002179</name>
</gene>
<feature type="region of interest" description="Disordered" evidence="1">
    <location>
        <begin position="169"/>
        <end position="199"/>
    </location>
</feature>
<comment type="caution">
    <text evidence="2">The sequence shown here is derived from an EMBL/GenBank/DDBJ whole genome shotgun (WGS) entry which is preliminary data.</text>
</comment>
<proteinExistence type="predicted"/>
<protein>
    <submittedName>
        <fullName evidence="2">Uncharacterized protein</fullName>
    </submittedName>
</protein>
<keyword evidence="3" id="KW-1185">Reference proteome</keyword>
<evidence type="ECO:0000313" key="2">
    <source>
        <dbReference type="EMBL" id="KRM54764.1"/>
    </source>
</evidence>
<organism evidence="2 3">
    <name type="scientific">Lacticaseibacillus sharpeae JCM 1186 = DSM 20505</name>
    <dbReference type="NCBI Taxonomy" id="1291052"/>
    <lineage>
        <taxon>Bacteria</taxon>
        <taxon>Bacillati</taxon>
        <taxon>Bacillota</taxon>
        <taxon>Bacilli</taxon>
        <taxon>Lactobacillales</taxon>
        <taxon>Lactobacillaceae</taxon>
        <taxon>Lacticaseibacillus</taxon>
    </lineage>
</organism>
<feature type="compositionally biased region" description="Polar residues" evidence="1">
    <location>
        <begin position="175"/>
        <end position="191"/>
    </location>
</feature>
<reference evidence="2 3" key="1">
    <citation type="journal article" date="2015" name="Genome Announc.">
        <title>Expanding the biotechnology potential of lactobacilli through comparative genomics of 213 strains and associated genera.</title>
        <authorList>
            <person name="Sun Z."/>
            <person name="Harris H.M."/>
            <person name="McCann A."/>
            <person name="Guo C."/>
            <person name="Argimon S."/>
            <person name="Zhang W."/>
            <person name="Yang X."/>
            <person name="Jeffery I.B."/>
            <person name="Cooney J.C."/>
            <person name="Kagawa T.F."/>
            <person name="Liu W."/>
            <person name="Song Y."/>
            <person name="Salvetti E."/>
            <person name="Wrobel A."/>
            <person name="Rasinkangas P."/>
            <person name="Parkhill J."/>
            <person name="Rea M.C."/>
            <person name="O'Sullivan O."/>
            <person name="Ritari J."/>
            <person name="Douillard F.P."/>
            <person name="Paul Ross R."/>
            <person name="Yang R."/>
            <person name="Briner A.E."/>
            <person name="Felis G.E."/>
            <person name="de Vos W.M."/>
            <person name="Barrangou R."/>
            <person name="Klaenhammer T.R."/>
            <person name="Caufield P.W."/>
            <person name="Cui Y."/>
            <person name="Zhang H."/>
            <person name="O'Toole P.W."/>
        </authorList>
    </citation>
    <scope>NUCLEOTIDE SEQUENCE [LARGE SCALE GENOMIC DNA]</scope>
    <source>
        <strain evidence="2 3">DSM 20505</strain>
    </source>
</reference>
<dbReference type="AlphaFoldDB" id="A0A0R1ZVD1"/>
<dbReference type="STRING" id="1291052.FC18_GL002179"/>